<organism evidence="3 4">
    <name type="scientific">Sphingobacterium thalpophilum</name>
    <dbReference type="NCBI Taxonomy" id="259"/>
    <lineage>
        <taxon>Bacteria</taxon>
        <taxon>Pseudomonadati</taxon>
        <taxon>Bacteroidota</taxon>
        <taxon>Sphingobacteriia</taxon>
        <taxon>Sphingobacteriales</taxon>
        <taxon>Sphingobacteriaceae</taxon>
        <taxon>Sphingobacterium</taxon>
    </lineage>
</organism>
<dbReference type="STRING" id="1123265.GCA_000686625_04526"/>
<dbReference type="PANTHER" id="PTHR36435:SF1">
    <property type="entry name" value="CAAX AMINO TERMINAL PROTEASE FAMILY PROTEIN"/>
    <property type="match status" value="1"/>
</dbReference>
<evidence type="ECO:0000313" key="3">
    <source>
        <dbReference type="EMBL" id="VTR35938.1"/>
    </source>
</evidence>
<keyword evidence="1" id="KW-1133">Transmembrane helix</keyword>
<evidence type="ECO:0000313" key="4">
    <source>
        <dbReference type="Proteomes" id="UP000308196"/>
    </source>
</evidence>
<evidence type="ECO:0000256" key="1">
    <source>
        <dbReference type="SAM" id="Phobius"/>
    </source>
</evidence>
<protein>
    <submittedName>
        <fullName evidence="3">CAAX amino terminal protease self- immunity</fullName>
    </submittedName>
</protein>
<feature type="transmembrane region" description="Helical" evidence="1">
    <location>
        <begin position="254"/>
        <end position="273"/>
    </location>
</feature>
<name>A0A4V6KR54_9SPHI</name>
<accession>A0A4V6KR54</accession>
<dbReference type="KEGG" id="stha:NCTC11429_01593"/>
<feature type="domain" description="CAAX prenyl protease 2/Lysostaphin resistance protein A-like" evidence="2">
    <location>
        <begin position="178"/>
        <end position="266"/>
    </location>
</feature>
<dbReference type="GO" id="GO:0080120">
    <property type="term" value="P:CAAX-box protein maturation"/>
    <property type="evidence" value="ECO:0007669"/>
    <property type="project" value="UniProtKB-ARBA"/>
</dbReference>
<proteinExistence type="predicted"/>
<keyword evidence="3" id="KW-0645">Protease</keyword>
<dbReference type="Pfam" id="PF02517">
    <property type="entry name" value="Rce1-like"/>
    <property type="match status" value="1"/>
</dbReference>
<keyword evidence="1" id="KW-0472">Membrane</keyword>
<gene>
    <name evidence="3" type="ORF">NCTC11429_01593</name>
</gene>
<dbReference type="GO" id="GO:0006508">
    <property type="term" value="P:proteolysis"/>
    <property type="evidence" value="ECO:0007669"/>
    <property type="project" value="UniProtKB-KW"/>
</dbReference>
<feature type="transmembrane region" description="Helical" evidence="1">
    <location>
        <begin position="32"/>
        <end position="58"/>
    </location>
</feature>
<feature type="transmembrane region" description="Helical" evidence="1">
    <location>
        <begin position="231"/>
        <end position="249"/>
    </location>
</feature>
<feature type="transmembrane region" description="Helical" evidence="1">
    <location>
        <begin position="119"/>
        <end position="139"/>
    </location>
</feature>
<dbReference type="PANTHER" id="PTHR36435">
    <property type="entry name" value="SLR1288 PROTEIN"/>
    <property type="match status" value="1"/>
</dbReference>
<dbReference type="InterPro" id="IPR052710">
    <property type="entry name" value="CAAX_protease"/>
</dbReference>
<dbReference type="Proteomes" id="UP000308196">
    <property type="component" value="Chromosome"/>
</dbReference>
<keyword evidence="1" id="KW-0812">Transmembrane</keyword>
<feature type="transmembrane region" description="Helical" evidence="1">
    <location>
        <begin position="78"/>
        <end position="98"/>
    </location>
</feature>
<reference evidence="3 4" key="1">
    <citation type="submission" date="2019-05" db="EMBL/GenBank/DDBJ databases">
        <authorList>
            <consortium name="Pathogen Informatics"/>
        </authorList>
    </citation>
    <scope>NUCLEOTIDE SEQUENCE [LARGE SCALE GENOMIC DNA]</scope>
    <source>
        <strain evidence="3 4">NCTC11429</strain>
    </source>
</reference>
<dbReference type="EMBL" id="LR590484">
    <property type="protein sequence ID" value="VTR35938.1"/>
    <property type="molecule type" value="Genomic_DNA"/>
</dbReference>
<feature type="transmembrane region" description="Helical" evidence="1">
    <location>
        <begin position="293"/>
        <end position="312"/>
    </location>
</feature>
<evidence type="ECO:0000259" key="2">
    <source>
        <dbReference type="Pfam" id="PF02517"/>
    </source>
</evidence>
<dbReference type="GO" id="GO:0004175">
    <property type="term" value="F:endopeptidase activity"/>
    <property type="evidence" value="ECO:0007669"/>
    <property type="project" value="UniProtKB-ARBA"/>
</dbReference>
<sequence>MDICPEQPFILIFKAYLIKMHPERTTHPLQSLLRLILMIIGFTFLSQVIYILLLFFYYKFTGQDFSLSIVMQGSANEMRFLLLMSSLGSFVVPAYLMNTREGYGISYFRRETKGRPEQFAYIFLAMLAFMPLMNAIGHWNESMQLPDAMESVQRWMEQSERESGELIKSIIMESAIAGFLFNILVLALVPAIGEELLFRGVLQHIVARWIANPHMVIWIVAIVFSAIHLQFFGFIPRMLLGAFFGYLYLWSKNIILPIFGHFVNNASATVMAFYYARNGKSYDELNAFEPQSWWIYVVAFVFTVIFVFLFYMSTQKENHGERLEEN</sequence>
<feature type="transmembrane region" description="Helical" evidence="1">
    <location>
        <begin position="205"/>
        <end position="225"/>
    </location>
</feature>
<feature type="transmembrane region" description="Helical" evidence="1">
    <location>
        <begin position="170"/>
        <end position="193"/>
    </location>
</feature>
<keyword evidence="3" id="KW-0378">Hydrolase</keyword>
<dbReference type="AlphaFoldDB" id="A0A4V6KR54"/>
<dbReference type="InterPro" id="IPR003675">
    <property type="entry name" value="Rce1/LyrA-like_dom"/>
</dbReference>